<dbReference type="InterPro" id="IPR002933">
    <property type="entry name" value="Peptidase_M20"/>
</dbReference>
<comment type="cofactor">
    <cofactor evidence="1">
        <name>Zn(2+)</name>
        <dbReference type="ChEBI" id="CHEBI:29105"/>
    </cofactor>
</comment>
<proteinExistence type="inferred from homology"/>
<sequence length="394" mass="42990">MLLKLVILVLSSLTACITAEQAALQLPRPQELSSESSIIPAETSKELLSLHRKLVEIESISGNEDEVGHWLASYLESKNFTVELQEVRAKRFNVFAYKGKNRKTPILVSTHIDTVPPYWPYVYNKTSNIISGRGSVDAKASVAAQITAVLSLEDAVSDKVSLLFVVDEERYGLGMQHFSDHAPHAYDAVIFGEPTEAKLVCGHKGIISFEVNVEGKAAHSGYPWLGVSANDALIEALGKLIHLRENLPWSTKYGNTTMNIGRIEGGLAANVVAESAMAKIAVRIAAGTPKVIEGLVIGALKDVKAKVEDEGGALEINWIQEGYPPVDIDCDIKGFETMTVNYGTDVPNLKGDHKRYLYGPGSIFVAHSAHETLKVEDLEKAVKDFERLILATLK</sequence>
<dbReference type="EMBL" id="MU003700">
    <property type="protein sequence ID" value="KAF2810083.1"/>
    <property type="molecule type" value="Genomic_DNA"/>
</dbReference>
<organism evidence="8">
    <name type="scientific">Mytilinidion resinicola</name>
    <dbReference type="NCBI Taxonomy" id="574789"/>
    <lineage>
        <taxon>Eukaryota</taxon>
        <taxon>Fungi</taxon>
        <taxon>Dikarya</taxon>
        <taxon>Ascomycota</taxon>
        <taxon>Pezizomycotina</taxon>
        <taxon>Dothideomycetes</taxon>
        <taxon>Pleosporomycetidae</taxon>
        <taxon>Mytilinidiales</taxon>
        <taxon>Mytilinidiaceae</taxon>
        <taxon>Mytilinidion</taxon>
    </lineage>
</organism>
<evidence type="ECO:0000313" key="10">
    <source>
        <dbReference type="RefSeq" id="XP_033577047.1"/>
    </source>
</evidence>
<evidence type="ECO:0000256" key="6">
    <source>
        <dbReference type="SAM" id="SignalP"/>
    </source>
</evidence>
<reference evidence="10" key="2">
    <citation type="submission" date="2020-04" db="EMBL/GenBank/DDBJ databases">
        <authorList>
            <consortium name="NCBI Genome Project"/>
        </authorList>
    </citation>
    <scope>NUCLEOTIDE SEQUENCE</scope>
    <source>
        <strain evidence="10">CBS 304.34</strain>
    </source>
</reference>
<dbReference type="RefSeq" id="XP_033577047.1">
    <property type="nucleotide sequence ID" value="XM_033725500.1"/>
</dbReference>
<keyword evidence="3" id="KW-0479">Metal-binding</keyword>
<feature type="signal peptide" evidence="6">
    <location>
        <begin position="1"/>
        <end position="19"/>
    </location>
</feature>
<dbReference type="Pfam" id="PF01546">
    <property type="entry name" value="Peptidase_M20"/>
    <property type="match status" value="1"/>
</dbReference>
<dbReference type="PROSITE" id="PS51257">
    <property type="entry name" value="PROKAR_LIPOPROTEIN"/>
    <property type="match status" value="1"/>
</dbReference>
<reference evidence="10" key="3">
    <citation type="submission" date="2025-04" db="UniProtKB">
        <authorList>
            <consortium name="RefSeq"/>
        </authorList>
    </citation>
    <scope>IDENTIFICATION</scope>
    <source>
        <strain evidence="10">CBS 304.34</strain>
    </source>
</reference>
<dbReference type="CDD" id="cd05652">
    <property type="entry name" value="M20_ArgE_DapE-like_fungal"/>
    <property type="match status" value="1"/>
</dbReference>
<dbReference type="Proteomes" id="UP000504636">
    <property type="component" value="Unplaced"/>
</dbReference>
<evidence type="ECO:0000256" key="4">
    <source>
        <dbReference type="ARBA" id="ARBA00022801"/>
    </source>
</evidence>
<keyword evidence="5" id="KW-0862">Zinc</keyword>
<feature type="chain" id="PRO_5044629260" evidence="6">
    <location>
        <begin position="20"/>
        <end position="394"/>
    </location>
</feature>
<keyword evidence="6" id="KW-0732">Signal</keyword>
<evidence type="ECO:0000256" key="3">
    <source>
        <dbReference type="ARBA" id="ARBA00022723"/>
    </source>
</evidence>
<name>A0A6A6YNC8_9PEZI</name>
<dbReference type="SUPFAM" id="SSF55031">
    <property type="entry name" value="Bacterial exopeptidase dimerisation domain"/>
    <property type="match status" value="1"/>
</dbReference>
<dbReference type="GO" id="GO:0046872">
    <property type="term" value="F:metal ion binding"/>
    <property type="evidence" value="ECO:0007669"/>
    <property type="project" value="UniProtKB-KW"/>
</dbReference>
<dbReference type="GO" id="GO:0016787">
    <property type="term" value="F:hydrolase activity"/>
    <property type="evidence" value="ECO:0007669"/>
    <property type="project" value="UniProtKB-KW"/>
</dbReference>
<dbReference type="InterPro" id="IPR011650">
    <property type="entry name" value="Peptidase_M20_dimer"/>
</dbReference>
<gene>
    <name evidence="8 10" type="ORF">BDZ99DRAFT_520176</name>
</gene>
<dbReference type="PANTHER" id="PTHR43808">
    <property type="entry name" value="ACETYLORNITHINE DEACETYLASE"/>
    <property type="match status" value="1"/>
</dbReference>
<dbReference type="AlphaFoldDB" id="A0A6A6YNC8"/>
<comment type="similarity">
    <text evidence="2">Belongs to the peptidase M20A family.</text>
</comment>
<evidence type="ECO:0000313" key="9">
    <source>
        <dbReference type="Proteomes" id="UP000504636"/>
    </source>
</evidence>
<protein>
    <submittedName>
        <fullName evidence="8 10">Zn-dependent exopeptidase</fullName>
    </submittedName>
</protein>
<evidence type="ECO:0000256" key="1">
    <source>
        <dbReference type="ARBA" id="ARBA00001947"/>
    </source>
</evidence>
<dbReference type="GeneID" id="54466393"/>
<evidence type="ECO:0000256" key="2">
    <source>
        <dbReference type="ARBA" id="ARBA00006247"/>
    </source>
</evidence>
<dbReference type="OrthoDB" id="3064516at2759"/>
<dbReference type="InterPro" id="IPR036264">
    <property type="entry name" value="Bact_exopeptidase_dim_dom"/>
</dbReference>
<dbReference type="SUPFAM" id="SSF53187">
    <property type="entry name" value="Zn-dependent exopeptidases"/>
    <property type="match status" value="1"/>
</dbReference>
<accession>A0A6A6YNC8</accession>
<feature type="domain" description="Peptidase M20 dimerisation" evidence="7">
    <location>
        <begin position="202"/>
        <end position="292"/>
    </location>
</feature>
<dbReference type="Gene3D" id="3.40.630.10">
    <property type="entry name" value="Zn peptidases"/>
    <property type="match status" value="1"/>
</dbReference>
<dbReference type="Gene3D" id="3.30.70.360">
    <property type="match status" value="1"/>
</dbReference>
<evidence type="ECO:0000313" key="8">
    <source>
        <dbReference type="EMBL" id="KAF2810083.1"/>
    </source>
</evidence>
<keyword evidence="9" id="KW-1185">Reference proteome</keyword>
<keyword evidence="4" id="KW-0378">Hydrolase</keyword>
<evidence type="ECO:0000256" key="5">
    <source>
        <dbReference type="ARBA" id="ARBA00022833"/>
    </source>
</evidence>
<dbReference type="Pfam" id="PF07687">
    <property type="entry name" value="M20_dimer"/>
    <property type="match status" value="1"/>
</dbReference>
<reference evidence="8 10" key="1">
    <citation type="journal article" date="2020" name="Stud. Mycol.">
        <title>101 Dothideomycetes genomes: a test case for predicting lifestyles and emergence of pathogens.</title>
        <authorList>
            <person name="Haridas S."/>
            <person name="Albert R."/>
            <person name="Binder M."/>
            <person name="Bloem J."/>
            <person name="Labutti K."/>
            <person name="Salamov A."/>
            <person name="Andreopoulos B."/>
            <person name="Baker S."/>
            <person name="Barry K."/>
            <person name="Bills G."/>
            <person name="Bluhm B."/>
            <person name="Cannon C."/>
            <person name="Castanera R."/>
            <person name="Culley D."/>
            <person name="Daum C."/>
            <person name="Ezra D."/>
            <person name="Gonzalez J."/>
            <person name="Henrissat B."/>
            <person name="Kuo A."/>
            <person name="Liang C."/>
            <person name="Lipzen A."/>
            <person name="Lutzoni F."/>
            <person name="Magnuson J."/>
            <person name="Mondo S."/>
            <person name="Nolan M."/>
            <person name="Ohm R."/>
            <person name="Pangilinan J."/>
            <person name="Park H.-J."/>
            <person name="Ramirez L."/>
            <person name="Alfaro M."/>
            <person name="Sun H."/>
            <person name="Tritt A."/>
            <person name="Yoshinaga Y."/>
            <person name="Zwiers L.-H."/>
            <person name="Turgeon B."/>
            <person name="Goodwin S."/>
            <person name="Spatafora J."/>
            <person name="Crous P."/>
            <person name="Grigoriev I."/>
        </authorList>
    </citation>
    <scope>NUCLEOTIDE SEQUENCE</scope>
    <source>
        <strain evidence="8 10">CBS 304.34</strain>
    </source>
</reference>
<dbReference type="PANTHER" id="PTHR43808:SF8">
    <property type="entry name" value="PEPTIDASE M20 DIMERISATION DOMAIN-CONTAINING PROTEIN"/>
    <property type="match status" value="1"/>
</dbReference>
<evidence type="ECO:0000259" key="7">
    <source>
        <dbReference type="Pfam" id="PF07687"/>
    </source>
</evidence>
<dbReference type="InterPro" id="IPR050072">
    <property type="entry name" value="Peptidase_M20A"/>
</dbReference>